<keyword evidence="2" id="KW-1185">Reference proteome</keyword>
<dbReference type="Proteomes" id="UP000092993">
    <property type="component" value="Unassembled WGS sequence"/>
</dbReference>
<sequence>MRDKLRTLSAITSIPRLYGLSVMGTRFAVYTLDRDTGHVEPECIAPGASDVNDTAPQAWWKFDVTTEAGCKRFEEVVGDVKVMSAALS</sequence>
<dbReference type="AlphaFoldDB" id="A0A1C7M7K8"/>
<reference evidence="1 2" key="1">
    <citation type="submission" date="2016-03" db="EMBL/GenBank/DDBJ databases">
        <title>Whole genome sequencing of Grifola frondosa 9006-11.</title>
        <authorList>
            <person name="Min B."/>
            <person name="Park H."/>
            <person name="Kim J.-G."/>
            <person name="Cho H."/>
            <person name="Oh Y.-L."/>
            <person name="Kong W.-S."/>
            <person name="Choi I.-G."/>
        </authorList>
    </citation>
    <scope>NUCLEOTIDE SEQUENCE [LARGE SCALE GENOMIC DNA]</scope>
    <source>
        <strain evidence="1 2">9006-11</strain>
    </source>
</reference>
<protein>
    <submittedName>
        <fullName evidence="1">Uncharacterized protein</fullName>
    </submittedName>
</protein>
<gene>
    <name evidence="1" type="ORF">A0H81_07024</name>
</gene>
<evidence type="ECO:0000313" key="1">
    <source>
        <dbReference type="EMBL" id="OBZ72880.1"/>
    </source>
</evidence>
<evidence type="ECO:0000313" key="2">
    <source>
        <dbReference type="Proteomes" id="UP000092993"/>
    </source>
</evidence>
<comment type="caution">
    <text evidence="1">The sequence shown here is derived from an EMBL/GenBank/DDBJ whole genome shotgun (WGS) entry which is preliminary data.</text>
</comment>
<organism evidence="1 2">
    <name type="scientific">Grifola frondosa</name>
    <name type="common">Maitake</name>
    <name type="synonym">Polyporus frondosus</name>
    <dbReference type="NCBI Taxonomy" id="5627"/>
    <lineage>
        <taxon>Eukaryota</taxon>
        <taxon>Fungi</taxon>
        <taxon>Dikarya</taxon>
        <taxon>Basidiomycota</taxon>
        <taxon>Agaricomycotina</taxon>
        <taxon>Agaricomycetes</taxon>
        <taxon>Polyporales</taxon>
        <taxon>Grifolaceae</taxon>
        <taxon>Grifola</taxon>
    </lineage>
</organism>
<dbReference type="EMBL" id="LUGG01000007">
    <property type="protein sequence ID" value="OBZ72880.1"/>
    <property type="molecule type" value="Genomic_DNA"/>
</dbReference>
<proteinExistence type="predicted"/>
<accession>A0A1C7M7K8</accession>
<name>A0A1C7M7K8_GRIFR</name>
<dbReference type="OrthoDB" id="3255221at2759"/>